<dbReference type="InterPro" id="IPR023582">
    <property type="entry name" value="Impact"/>
</dbReference>
<reference evidence="3" key="1">
    <citation type="submission" date="2020-10" db="EMBL/GenBank/DDBJ databases">
        <title>Connecting structure to function with the recovery of over 1000 high-quality activated sludge metagenome-assembled genomes encoding full-length rRNA genes using long-read sequencing.</title>
        <authorList>
            <person name="Singleton C.M."/>
            <person name="Petriglieri F."/>
            <person name="Kristensen J.M."/>
            <person name="Kirkegaard R.H."/>
            <person name="Michaelsen T.Y."/>
            <person name="Andersen M.H."/>
            <person name="Karst S.M."/>
            <person name="Dueholm M.S."/>
            <person name="Nielsen P.H."/>
            <person name="Albertsen M."/>
        </authorList>
    </citation>
    <scope>NUCLEOTIDE SEQUENCE</scope>
    <source>
        <strain evidence="3">Skiv_18-Q3-R9-52_MAXAC.067</strain>
    </source>
</reference>
<organism evidence="3 4">
    <name type="scientific">Candidatus Geothrix skivensis</name>
    <dbReference type="NCBI Taxonomy" id="2954439"/>
    <lineage>
        <taxon>Bacteria</taxon>
        <taxon>Pseudomonadati</taxon>
        <taxon>Acidobacteriota</taxon>
        <taxon>Holophagae</taxon>
        <taxon>Holophagales</taxon>
        <taxon>Holophagaceae</taxon>
        <taxon>Geothrix</taxon>
    </lineage>
</organism>
<evidence type="ECO:0000313" key="4">
    <source>
        <dbReference type="Proteomes" id="UP000886657"/>
    </source>
</evidence>
<gene>
    <name evidence="3" type="ORF">IPP58_06200</name>
</gene>
<accession>A0A9D7SH26</accession>
<dbReference type="SUPFAM" id="SSF54211">
    <property type="entry name" value="Ribosomal protein S5 domain 2-like"/>
    <property type="match status" value="1"/>
</dbReference>
<dbReference type="AlphaFoldDB" id="A0A9D7SH26"/>
<sequence>MHRLTGVVTHRFREKASVFLTELHPARDAAERAQVVAMLRKRDFDATHHCTAWREGVPVSAFGSDDDGEPSGTAGRPMLAVLEGAQVTDLLAICIRWYGGTRLGTGGLVRAYTLGVQGALAEAEAAGSWAEVRILRRGAIQVPTAQAHLPFALLGAFNEAVALEQRFEDEAAILRFECPPDLVPDLEHAWRDRSRGGEIRWE</sequence>
<comment type="caution">
    <text evidence="3">The sequence shown here is derived from an EMBL/GenBank/DDBJ whole genome shotgun (WGS) entry which is preliminary data.</text>
</comment>
<evidence type="ECO:0000259" key="2">
    <source>
        <dbReference type="Pfam" id="PF01205"/>
    </source>
</evidence>
<evidence type="ECO:0000256" key="1">
    <source>
        <dbReference type="ARBA" id="ARBA00007665"/>
    </source>
</evidence>
<proteinExistence type="inferred from homology"/>
<dbReference type="Gene3D" id="3.30.230.30">
    <property type="entry name" value="Impact, N-terminal domain"/>
    <property type="match status" value="1"/>
</dbReference>
<dbReference type="Proteomes" id="UP000886657">
    <property type="component" value="Unassembled WGS sequence"/>
</dbReference>
<comment type="similarity">
    <text evidence="1">Belongs to the IMPACT family.</text>
</comment>
<dbReference type="EMBL" id="JADKIO010000005">
    <property type="protein sequence ID" value="MBK9796078.1"/>
    <property type="molecule type" value="Genomic_DNA"/>
</dbReference>
<dbReference type="InterPro" id="IPR001498">
    <property type="entry name" value="Impact_N"/>
</dbReference>
<dbReference type="InterPro" id="IPR036956">
    <property type="entry name" value="Impact_N_sf"/>
</dbReference>
<dbReference type="GO" id="GO:0006446">
    <property type="term" value="P:regulation of translational initiation"/>
    <property type="evidence" value="ECO:0007669"/>
    <property type="project" value="TreeGrafter"/>
</dbReference>
<dbReference type="Pfam" id="PF01205">
    <property type="entry name" value="Impact_N"/>
    <property type="match status" value="1"/>
</dbReference>
<dbReference type="PANTHER" id="PTHR16301">
    <property type="entry name" value="IMPACT-RELATED"/>
    <property type="match status" value="1"/>
</dbReference>
<dbReference type="InterPro" id="IPR020568">
    <property type="entry name" value="Ribosomal_Su5_D2-typ_SF"/>
</dbReference>
<evidence type="ECO:0000313" key="3">
    <source>
        <dbReference type="EMBL" id="MBK9796078.1"/>
    </source>
</evidence>
<dbReference type="PANTHER" id="PTHR16301:SF20">
    <property type="entry name" value="IMPACT FAMILY MEMBER YIGZ"/>
    <property type="match status" value="1"/>
</dbReference>
<name>A0A9D7SH26_9BACT</name>
<dbReference type="GO" id="GO:0005737">
    <property type="term" value="C:cytoplasm"/>
    <property type="evidence" value="ECO:0007669"/>
    <property type="project" value="TreeGrafter"/>
</dbReference>
<feature type="domain" description="Impact N-terminal" evidence="2">
    <location>
        <begin position="15"/>
        <end position="119"/>
    </location>
</feature>
<protein>
    <submittedName>
        <fullName evidence="3">YigZ family protein</fullName>
    </submittedName>
</protein>